<evidence type="ECO:0000313" key="9">
    <source>
        <dbReference type="EMBL" id="KRK59944.1"/>
    </source>
</evidence>
<dbReference type="GO" id="GO:0006508">
    <property type="term" value="P:proteolysis"/>
    <property type="evidence" value="ECO:0007669"/>
    <property type="project" value="UniProtKB-KW"/>
</dbReference>
<keyword evidence="6" id="KW-0812">Transmembrane</keyword>
<dbReference type="EMBL" id="AZDK01000010">
    <property type="protein sequence ID" value="KRK59944.1"/>
    <property type="molecule type" value="Genomic_DNA"/>
</dbReference>
<dbReference type="Pfam" id="PF00413">
    <property type="entry name" value="Peptidase_M10"/>
    <property type="match status" value="1"/>
</dbReference>
<keyword evidence="1" id="KW-0645">Protease</keyword>
<dbReference type="SUPFAM" id="SSF55486">
    <property type="entry name" value="Metalloproteases ('zincins'), catalytic domain"/>
    <property type="match status" value="1"/>
</dbReference>
<evidence type="ECO:0000256" key="4">
    <source>
        <dbReference type="ARBA" id="ARBA00022833"/>
    </source>
</evidence>
<dbReference type="PATRIC" id="fig|525309.8.peg.225"/>
<feature type="compositionally biased region" description="Low complexity" evidence="5">
    <location>
        <begin position="58"/>
        <end position="68"/>
    </location>
</feature>
<dbReference type="InterPro" id="IPR001818">
    <property type="entry name" value="Pept_M10_metallopeptidase"/>
</dbReference>
<dbReference type="CDD" id="cd04268">
    <property type="entry name" value="ZnMc_MMP_like"/>
    <property type="match status" value="1"/>
</dbReference>
<reference evidence="8 10" key="1">
    <citation type="submission" date="2009-09" db="EMBL/GenBank/DDBJ databases">
        <authorList>
            <person name="Qin X."/>
            <person name="Bachman B."/>
            <person name="Battles P."/>
            <person name="Bell A."/>
            <person name="Bess C."/>
            <person name="Bickham C."/>
            <person name="Chaboub L."/>
            <person name="Chen D."/>
            <person name="Coyle M."/>
            <person name="Deiros D.R."/>
            <person name="Dinh H."/>
            <person name="Forbes L."/>
            <person name="Fowler G."/>
            <person name="Francisco L."/>
            <person name="Fu Q."/>
            <person name="Gubbala S."/>
            <person name="Hale W."/>
            <person name="Han Y."/>
            <person name="Hemphill L."/>
            <person name="Highlander S.K."/>
            <person name="Hirani K."/>
            <person name="Hogues M."/>
            <person name="Jackson L."/>
            <person name="Jakkamsetti A."/>
            <person name="Javaid M."/>
            <person name="Jiang H."/>
            <person name="Korchina V."/>
            <person name="Kovar C."/>
            <person name="Lara F."/>
            <person name="Lee S."/>
            <person name="Mata R."/>
            <person name="Mathew T."/>
            <person name="Moen C."/>
            <person name="Morales K."/>
            <person name="Munidasa M."/>
            <person name="Nazareth L."/>
            <person name="Ngo R."/>
            <person name="Nguyen L."/>
            <person name="Okwuonu G."/>
            <person name="Ongeri F."/>
            <person name="Patil S."/>
            <person name="Petrosino J."/>
            <person name="Pham C."/>
            <person name="Pham P."/>
            <person name="Pu L.-L."/>
            <person name="Puazo M."/>
            <person name="Raj R."/>
            <person name="Reid J."/>
            <person name="Rouhana J."/>
            <person name="Saada N."/>
            <person name="Shang Y."/>
            <person name="Simmons D."/>
            <person name="Thornton R."/>
            <person name="Warren J."/>
            <person name="Weissenberger G."/>
            <person name="Zhang J."/>
            <person name="Zhang L."/>
            <person name="Zhou C."/>
            <person name="Zhu D."/>
            <person name="Muzny D."/>
            <person name="Worley K."/>
            <person name="Gibbs R."/>
        </authorList>
    </citation>
    <scope>NUCLEOTIDE SEQUENCE [LARGE SCALE GENOMIC DNA]</scope>
    <source>
        <strain evidence="8 10">DSM 16041</strain>
    </source>
</reference>
<dbReference type="InterPro" id="IPR024079">
    <property type="entry name" value="MetalloPept_cat_dom_sf"/>
</dbReference>
<dbReference type="AlphaFoldDB" id="C8P5A1"/>
<feature type="transmembrane region" description="Helical" evidence="6">
    <location>
        <begin position="12"/>
        <end position="32"/>
    </location>
</feature>
<keyword evidence="6" id="KW-0472">Membrane</keyword>
<keyword evidence="3" id="KW-0378">Hydrolase</keyword>
<evidence type="ECO:0000259" key="7">
    <source>
        <dbReference type="Pfam" id="PF00413"/>
    </source>
</evidence>
<keyword evidence="4" id="KW-0862">Zinc</keyword>
<protein>
    <submittedName>
        <fullName evidence="8">Matrixin</fullName>
    </submittedName>
    <submittedName>
        <fullName evidence="9">Proteinase</fullName>
    </submittedName>
</protein>
<evidence type="ECO:0000256" key="1">
    <source>
        <dbReference type="ARBA" id="ARBA00022670"/>
    </source>
</evidence>
<organism evidence="8 10">
    <name type="scientific">Limosilactobacillus antri DSM 16041</name>
    <dbReference type="NCBI Taxonomy" id="525309"/>
    <lineage>
        <taxon>Bacteria</taxon>
        <taxon>Bacillati</taxon>
        <taxon>Bacillota</taxon>
        <taxon>Bacilli</taxon>
        <taxon>Lactobacillales</taxon>
        <taxon>Lactobacillaceae</taxon>
        <taxon>Limosilactobacillus</taxon>
    </lineage>
</organism>
<name>C8P5A1_9LACO</name>
<evidence type="ECO:0000256" key="2">
    <source>
        <dbReference type="ARBA" id="ARBA00022723"/>
    </source>
</evidence>
<dbReference type="Proteomes" id="UP000051883">
    <property type="component" value="Unassembled WGS sequence"/>
</dbReference>
<dbReference type="Proteomes" id="UP000003675">
    <property type="component" value="Unassembled WGS sequence"/>
</dbReference>
<evidence type="ECO:0000256" key="3">
    <source>
        <dbReference type="ARBA" id="ARBA00022801"/>
    </source>
</evidence>
<comment type="caution">
    <text evidence="8">The sequence shown here is derived from an EMBL/GenBank/DDBJ whole genome shotgun (WGS) entry which is preliminary data.</text>
</comment>
<dbReference type="GO" id="GO:0031012">
    <property type="term" value="C:extracellular matrix"/>
    <property type="evidence" value="ECO:0007669"/>
    <property type="project" value="InterPro"/>
</dbReference>
<feature type="domain" description="Peptidase M10 metallopeptidase" evidence="7">
    <location>
        <begin position="100"/>
        <end position="227"/>
    </location>
</feature>
<evidence type="ECO:0000313" key="8">
    <source>
        <dbReference type="EMBL" id="EEW54312.1"/>
    </source>
</evidence>
<dbReference type="GO" id="GO:0004222">
    <property type="term" value="F:metalloendopeptidase activity"/>
    <property type="evidence" value="ECO:0007669"/>
    <property type="project" value="InterPro"/>
</dbReference>
<gene>
    <name evidence="9" type="ORF">FC31_GL000219</name>
    <name evidence="8" type="ORF">HMPREF0494_0495</name>
</gene>
<keyword evidence="11" id="KW-1185">Reference proteome</keyword>
<feature type="region of interest" description="Disordered" evidence="5">
    <location>
        <begin position="58"/>
        <end position="87"/>
    </location>
</feature>
<sequence>MRKKVDTVGVIFRLVKRLAWWILILGVGWYYFNNQQFQQATNQRLWQARERVAQLVTGTKTTSSGETGNQSSSKAAGADQVPTNGRWPSQEATVFVNTGNTTLDNATNAAIQSWNQTGAFRFRTTTDQQQADIVVKKMDNNTSAAGLTEASTNPLTGRIVHADVSLNQHYLLNPLYGYSNQRIVNTAEHELGHAIGLDHTNNVSVMQPAGSYYTIQQADVQAVKKLYSD</sequence>
<keyword evidence="6" id="KW-1133">Transmembrane helix</keyword>
<dbReference type="eggNOG" id="COG5549">
    <property type="taxonomic scope" value="Bacteria"/>
</dbReference>
<reference evidence="9 11" key="2">
    <citation type="journal article" date="2015" name="Genome Announc.">
        <title>Expanding the biotechnology potential of lactobacilli through comparative genomics of 213 strains and associated genera.</title>
        <authorList>
            <person name="Sun Z."/>
            <person name="Harris H.M."/>
            <person name="McCann A."/>
            <person name="Guo C."/>
            <person name="Argimon S."/>
            <person name="Zhang W."/>
            <person name="Yang X."/>
            <person name="Jeffery I.B."/>
            <person name="Cooney J.C."/>
            <person name="Kagawa T.F."/>
            <person name="Liu W."/>
            <person name="Song Y."/>
            <person name="Salvetti E."/>
            <person name="Wrobel A."/>
            <person name="Rasinkangas P."/>
            <person name="Parkhill J."/>
            <person name="Rea M.C."/>
            <person name="O'Sullivan O."/>
            <person name="Ritari J."/>
            <person name="Douillard F.P."/>
            <person name="Paul Ross R."/>
            <person name="Yang R."/>
            <person name="Briner A.E."/>
            <person name="Felis G.E."/>
            <person name="de Vos W.M."/>
            <person name="Barrangou R."/>
            <person name="Klaenhammer T.R."/>
            <person name="Caufield P.W."/>
            <person name="Cui Y."/>
            <person name="Zhang H."/>
            <person name="O'Toole P.W."/>
        </authorList>
    </citation>
    <scope>NUCLEOTIDE SEQUENCE [LARGE SCALE GENOMIC DNA]</scope>
    <source>
        <strain evidence="9 11">DSM 16041</strain>
    </source>
</reference>
<proteinExistence type="predicted"/>
<evidence type="ECO:0000313" key="10">
    <source>
        <dbReference type="Proteomes" id="UP000003675"/>
    </source>
</evidence>
<dbReference type="GO" id="GO:0008270">
    <property type="term" value="F:zinc ion binding"/>
    <property type="evidence" value="ECO:0007669"/>
    <property type="project" value="InterPro"/>
</dbReference>
<dbReference type="EMBL" id="ACLL01000013">
    <property type="protein sequence ID" value="EEW54312.1"/>
    <property type="molecule type" value="Genomic_DNA"/>
</dbReference>
<dbReference type="STRING" id="525309.HMPREF0494_0495"/>
<accession>C8P5A1</accession>
<evidence type="ECO:0000313" key="11">
    <source>
        <dbReference type="Proteomes" id="UP000051883"/>
    </source>
</evidence>
<dbReference type="HOGENOM" id="CLU_085085_0_0_9"/>
<evidence type="ECO:0000256" key="5">
    <source>
        <dbReference type="SAM" id="MobiDB-lite"/>
    </source>
</evidence>
<dbReference type="Gene3D" id="3.40.390.10">
    <property type="entry name" value="Collagenase (Catalytic Domain)"/>
    <property type="match status" value="1"/>
</dbReference>
<evidence type="ECO:0000256" key="6">
    <source>
        <dbReference type="SAM" id="Phobius"/>
    </source>
</evidence>
<keyword evidence="2" id="KW-0479">Metal-binding</keyword>